<protein>
    <submittedName>
        <fullName evidence="8">Putative permease</fullName>
    </submittedName>
</protein>
<gene>
    <name evidence="8" type="ORF">PhaeoP88_02249</name>
</gene>
<organism evidence="8 9">
    <name type="scientific">Phaeobacter inhibens</name>
    <dbReference type="NCBI Taxonomy" id="221822"/>
    <lineage>
        <taxon>Bacteria</taxon>
        <taxon>Pseudomonadati</taxon>
        <taxon>Pseudomonadota</taxon>
        <taxon>Alphaproteobacteria</taxon>
        <taxon>Rhodobacterales</taxon>
        <taxon>Roseobacteraceae</taxon>
        <taxon>Phaeobacter</taxon>
    </lineage>
</organism>
<dbReference type="InterPro" id="IPR000620">
    <property type="entry name" value="EamA_dom"/>
</dbReference>
<evidence type="ECO:0000256" key="1">
    <source>
        <dbReference type="ARBA" id="ARBA00004141"/>
    </source>
</evidence>
<feature type="transmembrane region" description="Helical" evidence="6">
    <location>
        <begin position="203"/>
        <end position="224"/>
    </location>
</feature>
<evidence type="ECO:0000256" key="5">
    <source>
        <dbReference type="ARBA" id="ARBA00023136"/>
    </source>
</evidence>
<keyword evidence="3 6" id="KW-0812">Transmembrane</keyword>
<evidence type="ECO:0000313" key="8">
    <source>
        <dbReference type="EMBL" id="AUQ99608.1"/>
    </source>
</evidence>
<evidence type="ECO:0000313" key="9">
    <source>
        <dbReference type="Proteomes" id="UP000236447"/>
    </source>
</evidence>
<evidence type="ECO:0000256" key="3">
    <source>
        <dbReference type="ARBA" id="ARBA00022692"/>
    </source>
</evidence>
<dbReference type="GO" id="GO:0016020">
    <property type="term" value="C:membrane"/>
    <property type="evidence" value="ECO:0007669"/>
    <property type="project" value="UniProtKB-SubCell"/>
</dbReference>
<feature type="transmembrane region" description="Helical" evidence="6">
    <location>
        <begin position="230"/>
        <end position="248"/>
    </location>
</feature>
<feature type="transmembrane region" description="Helical" evidence="6">
    <location>
        <begin position="169"/>
        <end position="191"/>
    </location>
</feature>
<evidence type="ECO:0000259" key="7">
    <source>
        <dbReference type="Pfam" id="PF00892"/>
    </source>
</evidence>
<comment type="subcellular location">
    <subcellularLocation>
        <location evidence="1">Membrane</location>
        <topology evidence="1">Multi-pass membrane protein</topology>
    </subcellularLocation>
</comment>
<name>A0A2I7KAJ1_9RHOB</name>
<reference evidence="8 9" key="2">
    <citation type="journal article" date="2017" name="Genome Biol. Evol.">
        <title>Trajectories and Drivers of Genome Evolution in Surface-Associated Marine Phaeobacter.</title>
        <authorList>
            <person name="Freese H.M."/>
            <person name="Sikorski J."/>
            <person name="Bunk B."/>
            <person name="Scheuner C."/>
            <person name="Meier-Kolthoff J.P."/>
            <person name="Sproer C."/>
            <person name="Gram L."/>
            <person name="Overmann J."/>
        </authorList>
    </citation>
    <scope>NUCLEOTIDE SEQUENCE [LARGE SCALE GENOMIC DNA]</scope>
    <source>
        <strain evidence="8 9">P88</strain>
    </source>
</reference>
<feature type="domain" description="EamA" evidence="7">
    <location>
        <begin position="27"/>
        <end position="159"/>
    </location>
</feature>
<sequence>MSAFLLWGSRNFDMSSIMRSQNTHLQGIGLRLLAAFLMTAMSAAIHGAAQSVPIGQIMFWRSALALVPIVLYMAWRSEFPAALKTRYPRLHVTRSAFGAFSMAMSFISLAYLPVANAQALAYLAPVLVLPIAAMMLGERLTATIIIAISFGFSGVVLLLWEAIELPGDGALIGVVAGLAYAFTMAFVRVHTKTMTATEGSSTIAFYFAIVSAGLGLASLPLGWVSLSTAMFGWLALAGLIGGIGHIVANEAVARAPVSTLAPFDFTGLVWALGFDLVLFSVIPGALGVLGVFAITLAALLVTFAGRNKQPDPLKV</sequence>
<dbReference type="PANTHER" id="PTHR22911:SF6">
    <property type="entry name" value="SOLUTE CARRIER FAMILY 35 MEMBER G1"/>
    <property type="match status" value="1"/>
</dbReference>
<proteinExistence type="inferred from homology"/>
<keyword evidence="4 6" id="KW-1133">Transmembrane helix</keyword>
<dbReference type="PANTHER" id="PTHR22911">
    <property type="entry name" value="ACYL-MALONYL CONDENSING ENZYME-RELATED"/>
    <property type="match status" value="1"/>
</dbReference>
<feature type="transmembrane region" description="Helical" evidence="6">
    <location>
        <begin position="260"/>
        <end position="279"/>
    </location>
</feature>
<reference evidence="8 9" key="1">
    <citation type="journal article" date="2017" name="Front. Microbiol.">
        <title>Phaeobacter piscinae sp. nov., a species of the Roseobacter group and potential aquaculture probiont.</title>
        <authorList>
            <person name="Sonnenschein E.C."/>
            <person name="Phippen C.B.W."/>
            <person name="Nielsen K.F."/>
            <person name="Mateiu R.V."/>
            <person name="Melchiorsen J."/>
            <person name="Gram L."/>
            <person name="Overmann J."/>
            <person name="Freese H.M."/>
        </authorList>
    </citation>
    <scope>NUCLEOTIDE SEQUENCE [LARGE SCALE GENOMIC DNA]</scope>
    <source>
        <strain evidence="8 9">P88</strain>
    </source>
</reference>
<feature type="transmembrane region" description="Helical" evidence="6">
    <location>
        <begin position="144"/>
        <end position="163"/>
    </location>
</feature>
<feature type="transmembrane region" description="Helical" evidence="6">
    <location>
        <begin position="57"/>
        <end position="75"/>
    </location>
</feature>
<dbReference type="Proteomes" id="UP000236447">
    <property type="component" value="Chromosome"/>
</dbReference>
<keyword evidence="5 6" id="KW-0472">Membrane</keyword>
<dbReference type="AlphaFoldDB" id="A0A2I7KAJ1"/>
<dbReference type="Pfam" id="PF00892">
    <property type="entry name" value="EamA"/>
    <property type="match status" value="1"/>
</dbReference>
<accession>A0A2I7KAJ1</accession>
<dbReference type="InterPro" id="IPR037185">
    <property type="entry name" value="EmrE-like"/>
</dbReference>
<evidence type="ECO:0000256" key="2">
    <source>
        <dbReference type="ARBA" id="ARBA00009853"/>
    </source>
</evidence>
<dbReference type="EMBL" id="CP010725">
    <property type="protein sequence ID" value="AUQ99608.1"/>
    <property type="molecule type" value="Genomic_DNA"/>
</dbReference>
<comment type="similarity">
    <text evidence="2">Belongs to the drug/metabolite transporter (DMT) superfamily. 10 TMS drug/metabolite exporter (DME) (TC 2.A.7.3) family.</text>
</comment>
<dbReference type="SUPFAM" id="SSF103481">
    <property type="entry name" value="Multidrug resistance efflux transporter EmrE"/>
    <property type="match status" value="2"/>
</dbReference>
<evidence type="ECO:0000256" key="4">
    <source>
        <dbReference type="ARBA" id="ARBA00022989"/>
    </source>
</evidence>
<feature type="transmembrane region" description="Helical" evidence="6">
    <location>
        <begin position="285"/>
        <end position="305"/>
    </location>
</feature>
<evidence type="ECO:0000256" key="6">
    <source>
        <dbReference type="SAM" id="Phobius"/>
    </source>
</evidence>
<feature type="transmembrane region" description="Helical" evidence="6">
    <location>
        <begin position="96"/>
        <end position="114"/>
    </location>
</feature>
<feature type="transmembrane region" description="Helical" evidence="6">
    <location>
        <begin position="120"/>
        <end position="137"/>
    </location>
</feature>